<evidence type="ECO:0000256" key="3">
    <source>
        <dbReference type="ARBA" id="ARBA00010312"/>
    </source>
</evidence>
<dbReference type="InterPro" id="IPR009010">
    <property type="entry name" value="Asp_de-COase-like_dom_sf"/>
</dbReference>
<keyword evidence="4" id="KW-0004">4Fe-4S</keyword>
<dbReference type="Gene3D" id="3.40.228.10">
    <property type="entry name" value="Dimethylsulfoxide Reductase, domain 2"/>
    <property type="match status" value="1"/>
</dbReference>
<dbReference type="SUPFAM" id="SSF53706">
    <property type="entry name" value="Formate dehydrogenase/DMSO reductase, domains 1-3"/>
    <property type="match status" value="1"/>
</dbReference>
<evidence type="ECO:0000256" key="9">
    <source>
        <dbReference type="ARBA" id="ARBA00023014"/>
    </source>
</evidence>
<evidence type="ECO:0000256" key="5">
    <source>
        <dbReference type="ARBA" id="ARBA00022505"/>
    </source>
</evidence>
<comment type="cofactor">
    <cofactor evidence="1">
        <name>Mo-bis(molybdopterin guanine dinucleotide)</name>
        <dbReference type="ChEBI" id="CHEBI:60539"/>
    </cofactor>
</comment>
<dbReference type="GO" id="GO:0008863">
    <property type="term" value="F:formate dehydrogenase (NAD+) activity"/>
    <property type="evidence" value="ECO:0007669"/>
    <property type="project" value="InterPro"/>
</dbReference>
<dbReference type="OrthoDB" id="5287431at2"/>
<dbReference type="InterPro" id="IPR050123">
    <property type="entry name" value="Prok_molybdopt-oxidoreductase"/>
</dbReference>
<dbReference type="InterPro" id="IPR041953">
    <property type="entry name" value="YdeP_MopB"/>
</dbReference>
<dbReference type="PANTHER" id="PTHR43105">
    <property type="entry name" value="RESPIRATORY NITRATE REDUCTASE"/>
    <property type="match status" value="1"/>
</dbReference>
<dbReference type="AlphaFoldDB" id="F1Z3Z5"/>
<dbReference type="PIRSF" id="PIRSF000144">
    <property type="entry name" value="CbbBc"/>
    <property type="match status" value="1"/>
</dbReference>
<gene>
    <name evidence="12" type="ORF">Y88_1762</name>
</gene>
<name>F1Z3Z5_9SPHN</name>
<dbReference type="GO" id="GO:0030151">
    <property type="term" value="F:molybdenum ion binding"/>
    <property type="evidence" value="ECO:0007669"/>
    <property type="project" value="InterPro"/>
</dbReference>
<dbReference type="GO" id="GO:0045333">
    <property type="term" value="P:cellular respiration"/>
    <property type="evidence" value="ECO:0007669"/>
    <property type="project" value="UniProtKB-ARBA"/>
</dbReference>
<feature type="domain" description="Molybdopterin oxidoreductase" evidence="10">
    <location>
        <begin position="122"/>
        <end position="503"/>
    </location>
</feature>
<dbReference type="InterPro" id="IPR006656">
    <property type="entry name" value="Mopterin_OxRdtase"/>
</dbReference>
<dbReference type="Pfam" id="PF01568">
    <property type="entry name" value="Molydop_binding"/>
    <property type="match status" value="1"/>
</dbReference>
<feature type="domain" description="Molybdopterin dinucleotide-binding" evidence="11">
    <location>
        <begin position="655"/>
        <end position="759"/>
    </location>
</feature>
<dbReference type="GO" id="GO:1990204">
    <property type="term" value="C:oxidoreductase complex"/>
    <property type="evidence" value="ECO:0007669"/>
    <property type="project" value="UniProtKB-ARBA"/>
</dbReference>
<comment type="similarity">
    <text evidence="3">Belongs to the prokaryotic molybdopterin-containing oxidoreductase family.</text>
</comment>
<protein>
    <submittedName>
        <fullName evidence="12">Formate dehydrogenase alpha subunit</fullName>
    </submittedName>
</protein>
<dbReference type="eggNOG" id="COG0243">
    <property type="taxonomic scope" value="Bacteria"/>
</dbReference>
<evidence type="ECO:0000256" key="7">
    <source>
        <dbReference type="ARBA" id="ARBA00023002"/>
    </source>
</evidence>
<dbReference type="InParanoid" id="F1Z3Z5"/>
<dbReference type="RefSeq" id="WP_008068611.1">
    <property type="nucleotide sequence ID" value="NZ_AQWK01000010.1"/>
</dbReference>
<dbReference type="STRING" id="983920.Y88_1762"/>
<dbReference type="SUPFAM" id="SSF50692">
    <property type="entry name" value="ADC-like"/>
    <property type="match status" value="1"/>
</dbReference>
<keyword evidence="9" id="KW-0411">Iron-sulfur</keyword>
<evidence type="ECO:0000256" key="2">
    <source>
        <dbReference type="ARBA" id="ARBA00001966"/>
    </source>
</evidence>
<dbReference type="Gene3D" id="2.40.40.20">
    <property type="match status" value="1"/>
</dbReference>
<evidence type="ECO:0000256" key="8">
    <source>
        <dbReference type="ARBA" id="ARBA00023004"/>
    </source>
</evidence>
<proteinExistence type="inferred from homology"/>
<sequence length="766" mass="82999">MAHDDLPSNETAHENLDGVKAYDGPAGGWGALRAVALAVRKQMGPSANARALLQMNQPDGFDCPGCAWPDPAHTSSFEFCENGAKAVTWEATAKRVDPDFFARHSVEELWGWSDHDLEDAGRLTHPLRHDPATGHFVPIEWDEAFARIGAAMQAMDHPDQMEFYASGRASNESAFLYQLMARSWGTNNFPDCSNMCHEATSVGLAQSIGVGKGTVTLEDFEHADAIFCIGHNPGTNHPRMLGTLREVSRRGAPIIVINPLRERGLERFQDPQQPVEMATLGATSLASAYHQVRVGGDMALLKGMMKALLAADAADIAAGGPGLLDRAFIAEHTTGFEALKADIEATTWDGIERRSGLSRAVIESMTQVYAAAERVIVCYGMGLTQHRNGTENVQQLTNLLLLRGNFGKPGAGICPLRGHSNVQGDRTVGITEIPTERFLSRLDAAFGITSPRKHGHNAVEAVAAMRDGTARGFIGLGGNLASAMPDPEATFAAFRKLDLNVQICTKLNRTCLLIAGESIILPCLGRTEADMQASGLQAVTVEDSMSMVHASRGRLKPAAESLRSEPAIVAGIAKAAMPHVAIDWQGMVDDYDRIRDKIEEVFPDFYDFNQRVRVKGGFRLRVCASNREWDTPEGKARFFVHPGTDEDEGKSDGPLTLATIRSHDQYNTTIYGLNDRYRGITGRRDVVFANADDLAALGLAHGDRIDVVAGPDRVLRAQTAVAYPISRGSVAAYYPEANCLIALNDHDHRSGTPAYKSVPVTLRAAQ</sequence>
<dbReference type="PANTHER" id="PTHR43105:SF4">
    <property type="entry name" value="PROTEIN YDEP"/>
    <property type="match status" value="1"/>
</dbReference>
<dbReference type="InterPro" id="IPR037951">
    <property type="entry name" value="MopB_CT_YdeP"/>
</dbReference>
<keyword evidence="5" id="KW-0500">Molybdenum</keyword>
<keyword evidence="6" id="KW-0479">Metal-binding</keyword>
<evidence type="ECO:0000259" key="10">
    <source>
        <dbReference type="Pfam" id="PF00384"/>
    </source>
</evidence>
<dbReference type="NCBIfam" id="TIGR01701">
    <property type="entry name" value="Fdhalpha-like"/>
    <property type="match status" value="1"/>
</dbReference>
<dbReference type="GO" id="GO:0043546">
    <property type="term" value="F:molybdopterin cofactor binding"/>
    <property type="evidence" value="ECO:0007669"/>
    <property type="project" value="InterPro"/>
</dbReference>
<keyword evidence="13" id="KW-1185">Reference proteome</keyword>
<dbReference type="Pfam" id="PF00384">
    <property type="entry name" value="Molybdopterin"/>
    <property type="match status" value="1"/>
</dbReference>
<comment type="caution">
    <text evidence="12">The sequence shown here is derived from an EMBL/GenBank/DDBJ whole genome shotgun (WGS) entry which is preliminary data.</text>
</comment>
<dbReference type="HOGENOM" id="CLU_000422_16_1_5"/>
<dbReference type="Proteomes" id="UP000004728">
    <property type="component" value="Unassembled WGS sequence"/>
</dbReference>
<evidence type="ECO:0000256" key="6">
    <source>
        <dbReference type="ARBA" id="ARBA00022723"/>
    </source>
</evidence>
<keyword evidence="7" id="KW-0560">Oxidoreductase</keyword>
<accession>F1Z3Z5</accession>
<reference evidence="12 13" key="1">
    <citation type="journal article" date="2012" name="J. Bacteriol.">
        <title>Draft Genome Sequence of Novosphingobium nitrogenifigens Y88T.</title>
        <authorList>
            <person name="Strabala T.J."/>
            <person name="Macdonald L."/>
            <person name="Liu V."/>
            <person name="Smit A.M."/>
        </authorList>
    </citation>
    <scope>NUCLEOTIDE SEQUENCE [LARGE SCALE GENOMIC DNA]</scope>
    <source>
        <strain evidence="12 13">DSM 19370</strain>
    </source>
</reference>
<dbReference type="CDD" id="cd02767">
    <property type="entry name" value="MopB_ydeP"/>
    <property type="match status" value="1"/>
</dbReference>
<evidence type="ECO:0000313" key="13">
    <source>
        <dbReference type="Proteomes" id="UP000004728"/>
    </source>
</evidence>
<dbReference type="EMBL" id="AEWJ01000013">
    <property type="protein sequence ID" value="EGD60681.1"/>
    <property type="molecule type" value="Genomic_DNA"/>
</dbReference>
<keyword evidence="8" id="KW-0408">Iron</keyword>
<evidence type="ECO:0000256" key="4">
    <source>
        <dbReference type="ARBA" id="ARBA00022485"/>
    </source>
</evidence>
<evidence type="ECO:0000259" key="11">
    <source>
        <dbReference type="Pfam" id="PF01568"/>
    </source>
</evidence>
<comment type="cofactor">
    <cofactor evidence="2">
        <name>[4Fe-4S] cluster</name>
        <dbReference type="ChEBI" id="CHEBI:49883"/>
    </cofactor>
</comment>
<evidence type="ECO:0000256" key="1">
    <source>
        <dbReference type="ARBA" id="ARBA00001942"/>
    </source>
</evidence>
<dbReference type="FunCoup" id="F1Z3Z5">
    <property type="interactions" value="53"/>
</dbReference>
<dbReference type="Gene3D" id="3.40.50.740">
    <property type="match status" value="1"/>
</dbReference>
<organism evidence="12 13">
    <name type="scientific">Novosphingobium nitrogenifigens DSM 19370</name>
    <dbReference type="NCBI Taxonomy" id="983920"/>
    <lineage>
        <taxon>Bacteria</taxon>
        <taxon>Pseudomonadati</taxon>
        <taxon>Pseudomonadota</taxon>
        <taxon>Alphaproteobacteria</taxon>
        <taxon>Sphingomonadales</taxon>
        <taxon>Sphingomonadaceae</taxon>
        <taxon>Novosphingobium</taxon>
    </lineage>
</organism>
<dbReference type="CDD" id="cd02787">
    <property type="entry name" value="MopB_CT_ydeP"/>
    <property type="match status" value="1"/>
</dbReference>
<dbReference type="InterPro" id="IPR010046">
    <property type="entry name" value="Mopterin_OxRdtse_a_bac"/>
</dbReference>
<dbReference type="GO" id="GO:0051539">
    <property type="term" value="F:4 iron, 4 sulfur cluster binding"/>
    <property type="evidence" value="ECO:0007669"/>
    <property type="project" value="UniProtKB-KW"/>
</dbReference>
<dbReference type="GO" id="GO:0016020">
    <property type="term" value="C:membrane"/>
    <property type="evidence" value="ECO:0007669"/>
    <property type="project" value="TreeGrafter"/>
</dbReference>
<evidence type="ECO:0000313" key="12">
    <source>
        <dbReference type="EMBL" id="EGD60681.1"/>
    </source>
</evidence>
<dbReference type="InterPro" id="IPR006657">
    <property type="entry name" value="MoPterin_dinucl-bd_dom"/>
</dbReference>